<organism evidence="1 2">
    <name type="scientific">Candidatus Mycobacterium methanotrophicum</name>
    <dbReference type="NCBI Taxonomy" id="2943498"/>
    <lineage>
        <taxon>Bacteria</taxon>
        <taxon>Bacillati</taxon>
        <taxon>Actinomycetota</taxon>
        <taxon>Actinomycetes</taxon>
        <taxon>Mycobacteriales</taxon>
        <taxon>Mycobacteriaceae</taxon>
        <taxon>Mycobacterium</taxon>
    </lineage>
</organism>
<dbReference type="EMBL" id="CP097320">
    <property type="protein sequence ID" value="UQX11736.1"/>
    <property type="molecule type" value="Genomic_DNA"/>
</dbReference>
<proteinExistence type="predicted"/>
<reference evidence="1" key="1">
    <citation type="submission" date="2022-05" db="EMBL/GenBank/DDBJ databases">
        <title>A methanotrophic Mycobacterium dominates a cave microbial ecosystem.</title>
        <authorList>
            <person name="Van Spanning R.J.M."/>
            <person name="Guan Q."/>
            <person name="Melkonian C."/>
            <person name="Gallant J."/>
            <person name="Polerecky L."/>
            <person name="Flot J.-F."/>
            <person name="Brandt B.W."/>
            <person name="Braster M."/>
            <person name="Iturbe Espinoza P."/>
            <person name="Aerts J."/>
            <person name="Meima-Franke M."/>
            <person name="Piersma S.R."/>
            <person name="Bunduc C."/>
            <person name="Ummels R."/>
            <person name="Pain A."/>
            <person name="Fleming E.J."/>
            <person name="van der Wel N."/>
            <person name="Gherman V.D."/>
            <person name="Sarbu S.M."/>
            <person name="Bodelier P.L.E."/>
            <person name="Bitter W."/>
        </authorList>
    </citation>
    <scope>NUCLEOTIDE SEQUENCE</scope>
    <source>
        <strain evidence="1">Sulfur Cave</strain>
    </source>
</reference>
<name>A0ABY4QPD8_9MYCO</name>
<protein>
    <submittedName>
        <fullName evidence="1">Uncharacterized protein</fullName>
    </submittedName>
</protein>
<sequence>MPSSNRSNIAALGIEKAMIGVTEDSATLALKTFPDRFMREPPQGGRLGRSLIVDRHGDGTTLTRV</sequence>
<accession>A0ABY4QPD8</accession>
<dbReference type="Proteomes" id="UP001056610">
    <property type="component" value="Chromosome"/>
</dbReference>
<dbReference type="RefSeq" id="WP_219069112.1">
    <property type="nucleotide sequence ID" value="NZ_CAJUXY010000049.1"/>
</dbReference>
<evidence type="ECO:0000313" key="2">
    <source>
        <dbReference type="Proteomes" id="UP001056610"/>
    </source>
</evidence>
<keyword evidence="2" id="KW-1185">Reference proteome</keyword>
<gene>
    <name evidence="1" type="ORF">M5I08_04655</name>
</gene>
<evidence type="ECO:0000313" key="1">
    <source>
        <dbReference type="EMBL" id="UQX11736.1"/>
    </source>
</evidence>